<reference evidence="1 2" key="1">
    <citation type="journal article" date="2024" name="G3 (Bethesda)">
        <title>Genome assembly of Hibiscus sabdariffa L. provides insights into metabolisms of medicinal natural products.</title>
        <authorList>
            <person name="Kim T."/>
        </authorList>
    </citation>
    <scope>NUCLEOTIDE SEQUENCE [LARGE SCALE GENOMIC DNA]</scope>
    <source>
        <strain evidence="1">TK-2024</strain>
        <tissue evidence="1">Old leaves</tissue>
    </source>
</reference>
<dbReference type="EMBL" id="JBBPBM010000009">
    <property type="protein sequence ID" value="KAK8568645.1"/>
    <property type="molecule type" value="Genomic_DNA"/>
</dbReference>
<name>A0ABR2F139_9ROSI</name>
<evidence type="ECO:0000313" key="1">
    <source>
        <dbReference type="EMBL" id="KAK8568645.1"/>
    </source>
</evidence>
<dbReference type="SUPFAM" id="SSF56219">
    <property type="entry name" value="DNase I-like"/>
    <property type="match status" value="1"/>
</dbReference>
<dbReference type="PANTHER" id="PTHR33710:SF71">
    <property type="entry name" value="ENDONUCLEASE_EXONUCLEASE_PHOSPHATASE DOMAIN-CONTAINING PROTEIN"/>
    <property type="match status" value="1"/>
</dbReference>
<keyword evidence="2" id="KW-1185">Reference proteome</keyword>
<dbReference type="PANTHER" id="PTHR33710">
    <property type="entry name" value="BNAC02G09200D PROTEIN"/>
    <property type="match status" value="1"/>
</dbReference>
<accession>A0ABR2F139</accession>
<protein>
    <recommendedName>
        <fullName evidence="3">Endonuclease/exonuclease/phosphatase domain-containing protein</fullName>
    </recommendedName>
</protein>
<gene>
    <name evidence="1" type="ORF">V6N12_007193</name>
</gene>
<dbReference type="InterPro" id="IPR036691">
    <property type="entry name" value="Endo/exonu/phosph_ase_sf"/>
</dbReference>
<proteinExistence type="predicted"/>
<organism evidence="1 2">
    <name type="scientific">Hibiscus sabdariffa</name>
    <name type="common">roselle</name>
    <dbReference type="NCBI Taxonomy" id="183260"/>
    <lineage>
        <taxon>Eukaryota</taxon>
        <taxon>Viridiplantae</taxon>
        <taxon>Streptophyta</taxon>
        <taxon>Embryophyta</taxon>
        <taxon>Tracheophyta</taxon>
        <taxon>Spermatophyta</taxon>
        <taxon>Magnoliopsida</taxon>
        <taxon>eudicotyledons</taxon>
        <taxon>Gunneridae</taxon>
        <taxon>Pentapetalae</taxon>
        <taxon>rosids</taxon>
        <taxon>malvids</taxon>
        <taxon>Malvales</taxon>
        <taxon>Malvaceae</taxon>
        <taxon>Malvoideae</taxon>
        <taxon>Hibiscus</taxon>
    </lineage>
</organism>
<evidence type="ECO:0008006" key="3">
    <source>
        <dbReference type="Google" id="ProtNLM"/>
    </source>
</evidence>
<sequence>MKMKMENAFYVEPVGIAGGIALWWNHEVKLLVLHYDKNFIDTVISVNGEAEWFETFIYAPPYEDEKQDFWERLGTLRNDMNVKWCIMGDTNIVTSPNEKYGGSPFDHNNAKWYHEFLKRSYLMEIQSKGGAYTWSNQRSEEDEICEKLDKVLSSLELSFLFPRAIAVIDVAIASDHAPIVLLTNGVMRKVTNDFKFESRWIIEDECSNLVEEEWTCTKERNLRGTFRVKLRRTKVKLGKWNREKFGKNKVSANDIVSKIKDFQDGPLHSENAEKLRGLKAELSKLWESGLGGSLCSDGEDGIL</sequence>
<evidence type="ECO:0000313" key="2">
    <source>
        <dbReference type="Proteomes" id="UP001472677"/>
    </source>
</evidence>
<dbReference type="Proteomes" id="UP001472677">
    <property type="component" value="Unassembled WGS sequence"/>
</dbReference>
<dbReference type="Gene3D" id="3.60.10.10">
    <property type="entry name" value="Endonuclease/exonuclease/phosphatase"/>
    <property type="match status" value="1"/>
</dbReference>
<comment type="caution">
    <text evidence="1">The sequence shown here is derived from an EMBL/GenBank/DDBJ whole genome shotgun (WGS) entry which is preliminary data.</text>
</comment>